<dbReference type="PANTHER" id="PTHR46523:SF1">
    <property type="entry name" value="DCTP PYROPHOSPHATASE 1"/>
    <property type="match status" value="1"/>
</dbReference>
<organism evidence="1 2">
    <name type="scientific">Clostridium diolis</name>
    <dbReference type="NCBI Taxonomy" id="223919"/>
    <lineage>
        <taxon>Bacteria</taxon>
        <taxon>Bacillati</taxon>
        <taxon>Bacillota</taxon>
        <taxon>Clostridia</taxon>
        <taxon>Eubacteriales</taxon>
        <taxon>Clostridiaceae</taxon>
        <taxon>Clostridium</taxon>
    </lineage>
</organism>
<dbReference type="PANTHER" id="PTHR46523">
    <property type="entry name" value="DCTP PYROPHOSPHATASE 1"/>
    <property type="match status" value="1"/>
</dbReference>
<dbReference type="Proteomes" id="UP000325212">
    <property type="component" value="Unassembled WGS sequence"/>
</dbReference>
<dbReference type="AlphaFoldDB" id="A0AAV3W143"/>
<dbReference type="CDD" id="cd11537">
    <property type="entry name" value="NTP-PPase_RS21-C6_like"/>
    <property type="match status" value="1"/>
</dbReference>
<evidence type="ECO:0000313" key="1">
    <source>
        <dbReference type="EMBL" id="GEA31242.1"/>
    </source>
</evidence>
<accession>A0AAV3W143</accession>
<protein>
    <submittedName>
        <fullName evidence="1">Nucleotide pyrophosphohydrolase</fullName>
    </submittedName>
</protein>
<evidence type="ECO:0000313" key="2">
    <source>
        <dbReference type="Proteomes" id="UP000325212"/>
    </source>
</evidence>
<proteinExistence type="predicted"/>
<comment type="caution">
    <text evidence="1">The sequence shown here is derived from an EMBL/GenBank/DDBJ whole genome shotgun (WGS) entry which is preliminary data.</text>
</comment>
<dbReference type="Gene3D" id="1.10.287.1080">
    <property type="entry name" value="MazG-like"/>
    <property type="match status" value="1"/>
</dbReference>
<dbReference type="SUPFAM" id="SSF101386">
    <property type="entry name" value="all-alpha NTP pyrophosphatases"/>
    <property type="match status" value="1"/>
</dbReference>
<dbReference type="InterPro" id="IPR052555">
    <property type="entry name" value="dCTP_Pyrophosphatase"/>
</dbReference>
<dbReference type="GO" id="GO:0009143">
    <property type="term" value="P:nucleoside triphosphate catabolic process"/>
    <property type="evidence" value="ECO:0007669"/>
    <property type="project" value="InterPro"/>
</dbReference>
<sequence length="105" mass="12416">MKETINRIRKFNDDRDWNKFHSPANLSKAISIEAGELLEEFLWDSENYNKENVLEELADVMLYCIQMADVLDVDIEEIINKKMDKNEKKYPVEKAKGNSKKYTQL</sequence>
<gene>
    <name evidence="1" type="ORF">CDIOL_21650</name>
</gene>
<dbReference type="Pfam" id="PF12643">
    <property type="entry name" value="MazG-like"/>
    <property type="match status" value="1"/>
</dbReference>
<name>A0AAV3W143_9CLOT</name>
<dbReference type="EMBL" id="BJLA01000006">
    <property type="protein sequence ID" value="GEA31242.1"/>
    <property type="molecule type" value="Genomic_DNA"/>
</dbReference>
<dbReference type="InterPro" id="IPR025984">
    <property type="entry name" value="DCTPP"/>
</dbReference>
<reference evidence="1 2" key="1">
    <citation type="submission" date="2019-06" db="EMBL/GenBank/DDBJ databases">
        <title>Draft genome sequence of Clostridium diolis DSM 15410.</title>
        <authorList>
            <person name="Kobayashi H."/>
            <person name="Tanizawa Y."/>
            <person name="Tohno M."/>
        </authorList>
    </citation>
    <scope>NUCLEOTIDE SEQUENCE [LARGE SCALE GENOMIC DNA]</scope>
    <source>
        <strain evidence="1 2">DSM 15410</strain>
    </source>
</reference>
<dbReference type="PIRSF" id="PIRSF029826">
    <property type="entry name" value="UCP029826_pph"/>
    <property type="match status" value="1"/>
</dbReference>
<dbReference type="RefSeq" id="WP_039768650.1">
    <property type="nucleotide sequence ID" value="NZ_BJLA01000006.1"/>
</dbReference>
<dbReference type="GO" id="GO:0047429">
    <property type="term" value="F:nucleoside triphosphate diphosphatase activity"/>
    <property type="evidence" value="ECO:0007669"/>
    <property type="project" value="InterPro"/>
</dbReference>
<keyword evidence="2" id="KW-1185">Reference proteome</keyword>